<dbReference type="NCBIfam" id="TIGR00738">
    <property type="entry name" value="rrf2_super"/>
    <property type="match status" value="1"/>
</dbReference>
<keyword evidence="2" id="KW-1185">Reference proteome</keyword>
<reference evidence="1" key="2">
    <citation type="submission" date="2020-09" db="EMBL/GenBank/DDBJ databases">
        <authorList>
            <person name="Sun Q."/>
            <person name="Sedlacek I."/>
        </authorList>
    </citation>
    <scope>NUCLEOTIDE SEQUENCE</scope>
    <source>
        <strain evidence="1">CCM 7684</strain>
    </source>
</reference>
<sequence length="152" mass="16317">MNLLPRRSLLAVAAVVDIAHHARPAPIAAKTLAARHNLPPRHLETLLQVLVRASILKGVRGPRGGYELARERRKITVAEIIRAVSGAGQGNGEDGGEDDESALVREVVVPAIEAATLAFLDRLEDITVEDLCDSAQKHGVFGDSLPSYDFTI</sequence>
<organism evidence="1 2">
    <name type="scientific">Agaricicola taiwanensis</name>
    <dbReference type="NCBI Taxonomy" id="591372"/>
    <lineage>
        <taxon>Bacteria</taxon>
        <taxon>Pseudomonadati</taxon>
        <taxon>Pseudomonadota</taxon>
        <taxon>Alphaproteobacteria</taxon>
        <taxon>Rhodobacterales</taxon>
        <taxon>Paracoccaceae</taxon>
        <taxon>Agaricicola</taxon>
    </lineage>
</organism>
<dbReference type="GO" id="GO:0005829">
    <property type="term" value="C:cytosol"/>
    <property type="evidence" value="ECO:0007669"/>
    <property type="project" value="TreeGrafter"/>
</dbReference>
<dbReference type="SUPFAM" id="SSF46785">
    <property type="entry name" value="Winged helix' DNA-binding domain"/>
    <property type="match status" value="1"/>
</dbReference>
<dbReference type="PANTHER" id="PTHR33221">
    <property type="entry name" value="WINGED HELIX-TURN-HELIX TRANSCRIPTIONAL REGULATOR, RRF2 FAMILY"/>
    <property type="match status" value="1"/>
</dbReference>
<dbReference type="Gene3D" id="1.10.10.10">
    <property type="entry name" value="Winged helix-like DNA-binding domain superfamily/Winged helix DNA-binding domain"/>
    <property type="match status" value="1"/>
</dbReference>
<dbReference type="Proteomes" id="UP000602745">
    <property type="component" value="Unassembled WGS sequence"/>
</dbReference>
<dbReference type="GO" id="GO:0003700">
    <property type="term" value="F:DNA-binding transcription factor activity"/>
    <property type="evidence" value="ECO:0007669"/>
    <property type="project" value="TreeGrafter"/>
</dbReference>
<proteinExistence type="predicted"/>
<evidence type="ECO:0000313" key="2">
    <source>
        <dbReference type="Proteomes" id="UP000602745"/>
    </source>
</evidence>
<protein>
    <submittedName>
        <fullName evidence="1">Rrf2 family transcriptional regulator</fullName>
    </submittedName>
</protein>
<dbReference type="EMBL" id="BMCP01000001">
    <property type="protein sequence ID" value="GGE29456.1"/>
    <property type="molecule type" value="Genomic_DNA"/>
</dbReference>
<accession>A0A8J2VKY0</accession>
<gene>
    <name evidence="1" type="ORF">GCM10007276_03310</name>
</gene>
<dbReference type="AlphaFoldDB" id="A0A8J2VKY0"/>
<dbReference type="PANTHER" id="PTHR33221:SF16">
    <property type="entry name" value="HTH-TYPE TRANSCRIPTIONAL REGULATOR SLR0846-RELATED"/>
    <property type="match status" value="1"/>
</dbReference>
<dbReference type="PROSITE" id="PS51197">
    <property type="entry name" value="HTH_RRF2_2"/>
    <property type="match status" value="1"/>
</dbReference>
<comment type="caution">
    <text evidence="1">The sequence shown here is derived from an EMBL/GenBank/DDBJ whole genome shotgun (WGS) entry which is preliminary data.</text>
</comment>
<reference evidence="1" key="1">
    <citation type="journal article" date="2014" name="Int. J. Syst. Evol. Microbiol.">
        <title>Complete genome sequence of Corynebacterium casei LMG S-19264T (=DSM 44701T), isolated from a smear-ripened cheese.</title>
        <authorList>
            <consortium name="US DOE Joint Genome Institute (JGI-PGF)"/>
            <person name="Walter F."/>
            <person name="Albersmeier A."/>
            <person name="Kalinowski J."/>
            <person name="Ruckert C."/>
        </authorList>
    </citation>
    <scope>NUCLEOTIDE SEQUENCE</scope>
    <source>
        <strain evidence="1">CCM 7684</strain>
    </source>
</reference>
<evidence type="ECO:0000313" key="1">
    <source>
        <dbReference type="EMBL" id="GGE29456.1"/>
    </source>
</evidence>
<name>A0A8J2VKY0_9RHOB</name>
<dbReference type="InterPro" id="IPR036390">
    <property type="entry name" value="WH_DNA-bd_sf"/>
</dbReference>
<dbReference type="InterPro" id="IPR036388">
    <property type="entry name" value="WH-like_DNA-bd_sf"/>
</dbReference>
<dbReference type="Pfam" id="PF02082">
    <property type="entry name" value="Rrf2"/>
    <property type="match status" value="1"/>
</dbReference>
<dbReference type="RefSeq" id="WP_188407965.1">
    <property type="nucleotide sequence ID" value="NZ_BMCP01000001.1"/>
</dbReference>
<dbReference type="InterPro" id="IPR000944">
    <property type="entry name" value="Tscrpt_reg_Rrf2"/>
</dbReference>